<evidence type="ECO:0000313" key="3">
    <source>
        <dbReference type="Proteomes" id="UP000294887"/>
    </source>
</evidence>
<keyword evidence="3" id="KW-1185">Reference proteome</keyword>
<dbReference type="InterPro" id="IPR036102">
    <property type="entry name" value="OsmC/Ohrsf"/>
</dbReference>
<evidence type="ECO:0000313" key="2">
    <source>
        <dbReference type="EMBL" id="TCJ87519.1"/>
    </source>
</evidence>
<dbReference type="SUPFAM" id="SSF82784">
    <property type="entry name" value="OsmC-like"/>
    <property type="match status" value="1"/>
</dbReference>
<comment type="caution">
    <text evidence="2">The sequence shown here is derived from an EMBL/GenBank/DDBJ whole genome shotgun (WGS) entry which is preliminary data.</text>
</comment>
<name>A0A4R1F4R5_9GAMM</name>
<sequence length="416" mass="46309">MDTKTQVTDSLINEYHVQSRANKGPEPTALQPTKAESPEGSVNENIAVVVERVLNKDSSMLKKGTVQPVGSDKFSAWQMTCDEGGINYEQSSPNPLSYLTTGITSNLLTQLQRGIEILNLDVDSLKVEAKVFFRFHAPMSTQWAGFTDKVVANILIVSKEPAKKITELKELALRSWAAGDGLANNTDIEPELVINGQHWDNKHSMAGSVPDDVSVDNDLTLTTKTSMLKPETLEVEEAVGISPTSLLKKDIKFAVVAIAESANDTQRPYLQKIKVRAIQKNYASWELYADDSYGYDGLDKAPTSLDYLTAGTAFCLTSQLDLNFNFFQIINKSFSKHHIEDYRVEQQINYRTENFMTPKMAGYADKVITKIVIKGQVSEENANKFFNQSLQMCFAGEAFKDETEIVSTIYLNGEIQ</sequence>
<dbReference type="RefSeq" id="WP_131905788.1">
    <property type="nucleotide sequence ID" value="NZ_BAAAFU010000004.1"/>
</dbReference>
<organism evidence="2 3">
    <name type="scientific">Cocleimonas flava</name>
    <dbReference type="NCBI Taxonomy" id="634765"/>
    <lineage>
        <taxon>Bacteria</taxon>
        <taxon>Pseudomonadati</taxon>
        <taxon>Pseudomonadota</taxon>
        <taxon>Gammaproteobacteria</taxon>
        <taxon>Thiotrichales</taxon>
        <taxon>Thiotrichaceae</taxon>
        <taxon>Cocleimonas</taxon>
    </lineage>
</organism>
<evidence type="ECO:0008006" key="4">
    <source>
        <dbReference type="Google" id="ProtNLM"/>
    </source>
</evidence>
<dbReference type="InterPro" id="IPR015946">
    <property type="entry name" value="KH_dom-like_a/b"/>
</dbReference>
<evidence type="ECO:0000256" key="1">
    <source>
        <dbReference type="SAM" id="MobiDB-lite"/>
    </source>
</evidence>
<gene>
    <name evidence="2" type="ORF">EV695_2029</name>
</gene>
<accession>A0A4R1F4R5</accession>
<dbReference type="AlphaFoldDB" id="A0A4R1F4R5"/>
<protein>
    <recommendedName>
        <fullName evidence="4">OsmC-like protein</fullName>
    </recommendedName>
</protein>
<proteinExistence type="predicted"/>
<dbReference type="Proteomes" id="UP000294887">
    <property type="component" value="Unassembled WGS sequence"/>
</dbReference>
<reference evidence="2 3" key="1">
    <citation type="submission" date="2019-03" db="EMBL/GenBank/DDBJ databases">
        <title>Genomic Encyclopedia of Type Strains, Phase IV (KMG-IV): sequencing the most valuable type-strain genomes for metagenomic binning, comparative biology and taxonomic classification.</title>
        <authorList>
            <person name="Goeker M."/>
        </authorList>
    </citation>
    <scope>NUCLEOTIDE SEQUENCE [LARGE SCALE GENOMIC DNA]</scope>
    <source>
        <strain evidence="2 3">DSM 24830</strain>
    </source>
</reference>
<feature type="region of interest" description="Disordered" evidence="1">
    <location>
        <begin position="18"/>
        <end position="42"/>
    </location>
</feature>
<dbReference type="EMBL" id="SMFQ01000003">
    <property type="protein sequence ID" value="TCJ87519.1"/>
    <property type="molecule type" value="Genomic_DNA"/>
</dbReference>
<dbReference type="Gene3D" id="3.30.300.20">
    <property type="match status" value="2"/>
</dbReference>
<dbReference type="OrthoDB" id="5540854at2"/>